<dbReference type="AlphaFoldDB" id="A0A540W6T3"/>
<accession>A0A540W6T3</accession>
<dbReference type="GO" id="GO:0016020">
    <property type="term" value="C:membrane"/>
    <property type="evidence" value="ECO:0007669"/>
    <property type="project" value="UniProtKB-SubCell"/>
</dbReference>
<gene>
    <name evidence="7" type="ORF">E6W39_24050</name>
</gene>
<feature type="compositionally biased region" description="Gly residues" evidence="5">
    <location>
        <begin position="599"/>
        <end position="610"/>
    </location>
</feature>
<dbReference type="Proteomes" id="UP000319103">
    <property type="component" value="Unassembled WGS sequence"/>
</dbReference>
<dbReference type="OrthoDB" id="3865828at2"/>
<dbReference type="PANTHER" id="PTHR39157">
    <property type="entry name" value="INTEGRAL MEMBRANE PROTEIN-RELATED"/>
    <property type="match status" value="1"/>
</dbReference>
<keyword evidence="3 6" id="KW-1133">Transmembrane helix</keyword>
<evidence type="ECO:0000313" key="7">
    <source>
        <dbReference type="EMBL" id="TQF04731.1"/>
    </source>
</evidence>
<feature type="compositionally biased region" description="Low complexity" evidence="5">
    <location>
        <begin position="611"/>
        <end position="621"/>
    </location>
</feature>
<evidence type="ECO:0000256" key="4">
    <source>
        <dbReference type="ARBA" id="ARBA00023136"/>
    </source>
</evidence>
<dbReference type="EMBL" id="VIGB01000003">
    <property type="protein sequence ID" value="TQF04731.1"/>
    <property type="molecule type" value="Genomic_DNA"/>
</dbReference>
<protein>
    <submittedName>
        <fullName evidence="7">DoxX family membrane protein</fullName>
    </submittedName>
</protein>
<dbReference type="InterPro" id="IPR032808">
    <property type="entry name" value="DoxX"/>
</dbReference>
<proteinExistence type="predicted"/>
<feature type="region of interest" description="Disordered" evidence="5">
    <location>
        <begin position="209"/>
        <end position="276"/>
    </location>
</feature>
<keyword evidence="4 6" id="KW-0472">Membrane</keyword>
<reference evidence="7 8" key="1">
    <citation type="submission" date="2019-06" db="EMBL/GenBank/DDBJ databases">
        <title>Description of Kitasatospora acidophila sp. nov. isolated from pine grove soil, and reclassification of Streptomyces novaecaesareae to Kitasatospora novaeceasareae comb. nov.</title>
        <authorList>
            <person name="Kim M.J."/>
        </authorList>
    </citation>
    <scope>NUCLEOTIDE SEQUENCE [LARGE SCALE GENOMIC DNA]</scope>
    <source>
        <strain evidence="7 8">MMS16-CNU292</strain>
    </source>
</reference>
<comment type="subcellular location">
    <subcellularLocation>
        <location evidence="1">Membrane</location>
        <topology evidence="1">Multi-pass membrane protein</topology>
    </subcellularLocation>
</comment>
<keyword evidence="2 6" id="KW-0812">Transmembrane</keyword>
<evidence type="ECO:0000313" key="8">
    <source>
        <dbReference type="Proteomes" id="UP000319103"/>
    </source>
</evidence>
<feature type="compositionally biased region" description="Low complexity" evidence="5">
    <location>
        <begin position="506"/>
        <end position="542"/>
    </location>
</feature>
<feature type="transmembrane region" description="Helical" evidence="6">
    <location>
        <begin position="377"/>
        <end position="397"/>
    </location>
</feature>
<feature type="transmembrane region" description="Helical" evidence="6">
    <location>
        <begin position="348"/>
        <end position="370"/>
    </location>
</feature>
<evidence type="ECO:0000256" key="2">
    <source>
        <dbReference type="ARBA" id="ARBA00022692"/>
    </source>
</evidence>
<keyword evidence="8" id="KW-1185">Reference proteome</keyword>
<feature type="transmembrane region" description="Helical" evidence="6">
    <location>
        <begin position="403"/>
        <end position="421"/>
    </location>
</feature>
<feature type="transmembrane region" description="Helical" evidence="6">
    <location>
        <begin position="451"/>
        <end position="471"/>
    </location>
</feature>
<feature type="compositionally biased region" description="Low complexity" evidence="5">
    <location>
        <begin position="556"/>
        <end position="585"/>
    </location>
</feature>
<dbReference type="Pfam" id="PF07681">
    <property type="entry name" value="DoxX"/>
    <property type="match status" value="1"/>
</dbReference>
<organism evidence="7 8">
    <name type="scientific">Kitasatospora acidiphila</name>
    <dbReference type="NCBI Taxonomy" id="2567942"/>
    <lineage>
        <taxon>Bacteria</taxon>
        <taxon>Bacillati</taxon>
        <taxon>Actinomycetota</taxon>
        <taxon>Actinomycetes</taxon>
        <taxon>Kitasatosporales</taxon>
        <taxon>Streptomycetaceae</taxon>
        <taxon>Kitasatospora</taxon>
    </lineage>
</organism>
<evidence type="ECO:0000256" key="3">
    <source>
        <dbReference type="ARBA" id="ARBA00022989"/>
    </source>
</evidence>
<evidence type="ECO:0000256" key="1">
    <source>
        <dbReference type="ARBA" id="ARBA00004141"/>
    </source>
</evidence>
<dbReference type="PANTHER" id="PTHR39157:SF1">
    <property type="entry name" value="DOXX FAMILY PROTEIN"/>
    <property type="match status" value="1"/>
</dbReference>
<evidence type="ECO:0000256" key="5">
    <source>
        <dbReference type="SAM" id="MobiDB-lite"/>
    </source>
</evidence>
<feature type="compositionally biased region" description="Low complexity" evidence="5">
    <location>
        <begin position="230"/>
        <end position="239"/>
    </location>
</feature>
<evidence type="ECO:0000256" key="6">
    <source>
        <dbReference type="SAM" id="Phobius"/>
    </source>
</evidence>
<comment type="caution">
    <text evidence="7">The sequence shown here is derived from an EMBL/GenBank/DDBJ whole genome shotgun (WGS) entry which is preliminary data.</text>
</comment>
<sequence>MRSPSCTGETASVSDVCGCTLRSVLTGHHPVRAGVDTRTRRRPRLGQAAGIAEEPALSTVRVPSDPSRLSSTQVSFRIRLAGPVASLIDAPPAPAAPYADSFGRPYASMSYGGRPGLVRAGVADSAPAAGRTAGRRKGRVTAVTWSGQAAPGDLAATQLLDAVRLHSMASLGGAVRGGAALGGGGGGTPMGSVGLADPVGSVGLVDAETTQRLDTVPGWDSAPVGGGYRPGPARGGVPRQSSGDGGSTPARLPRPGWQPSGELPEHSATAGEPSRHAWYPGRRVDLGLVLLPMRVLLGSLSLYAGLSKLCDPVYFDGGNRGSMMRWLASLHPWKTAQPLLEFAMAHPVGAGLGVAFTEVVVGVLTLLGLWQRLAAGASMLLSAALLFTVSWQAVPAYDTPDLILLAAWSPLLIAGAPYASLDGRLALEAWRRYGPQAPGALRRRVLRRGTVVATVVIGVSLLFGSLVGAAVRGNGQPRPGQVPSSDYGTPVWPAVTSAPTTDRPHTPGASAGGPAKPSGAASPSPSGSATPSPSTSASPGGSRRPHPSGSARATEGSGNTATQGASSAGSAGSAGSAPVTTPGSTGTAGGTRTAKPSPSGGGGLIGGVLGSGLLPSTLGMPQGSSGVRPVV</sequence>
<name>A0A540W6T3_9ACTN</name>
<feature type="region of interest" description="Disordered" evidence="5">
    <location>
        <begin position="473"/>
        <end position="631"/>
    </location>
</feature>